<evidence type="ECO:0000256" key="10">
    <source>
        <dbReference type="ARBA" id="ARBA00023136"/>
    </source>
</evidence>
<evidence type="ECO:0000313" key="13">
    <source>
        <dbReference type="EMBL" id="KAK7201087.1"/>
    </source>
</evidence>
<dbReference type="InterPro" id="IPR045150">
    <property type="entry name" value="CYB561D1/2"/>
</dbReference>
<gene>
    <name evidence="13" type="ORF">NESM_000168900</name>
</gene>
<protein>
    <submittedName>
        <fullName evidence="13">Ferric reductase transmembrane protein-like protein</fullName>
    </submittedName>
</protein>
<dbReference type="GO" id="GO:0140575">
    <property type="term" value="F:transmembrane monodehydroascorbate reductase activity"/>
    <property type="evidence" value="ECO:0007669"/>
    <property type="project" value="InterPro"/>
</dbReference>
<feature type="transmembrane region" description="Helical" evidence="11">
    <location>
        <begin position="185"/>
        <end position="204"/>
    </location>
</feature>
<keyword evidence="14" id="KW-1185">Reference proteome</keyword>
<evidence type="ECO:0000256" key="2">
    <source>
        <dbReference type="ARBA" id="ARBA00004141"/>
    </source>
</evidence>
<dbReference type="InterPro" id="IPR006593">
    <property type="entry name" value="Cyt_b561/ferric_Rdtase_TM"/>
</dbReference>
<evidence type="ECO:0000256" key="9">
    <source>
        <dbReference type="ARBA" id="ARBA00023004"/>
    </source>
</evidence>
<evidence type="ECO:0000256" key="11">
    <source>
        <dbReference type="SAM" id="Phobius"/>
    </source>
</evidence>
<evidence type="ECO:0000256" key="4">
    <source>
        <dbReference type="ARBA" id="ARBA00022617"/>
    </source>
</evidence>
<dbReference type="EMBL" id="JAECZO010000011">
    <property type="protein sequence ID" value="KAK7201087.1"/>
    <property type="molecule type" value="Genomic_DNA"/>
</dbReference>
<feature type="transmembrane region" description="Helical" evidence="11">
    <location>
        <begin position="27"/>
        <end position="44"/>
    </location>
</feature>
<keyword evidence="6" id="KW-0479">Metal-binding</keyword>
<feature type="transmembrane region" description="Helical" evidence="11">
    <location>
        <begin position="145"/>
        <end position="165"/>
    </location>
</feature>
<keyword evidence="9" id="KW-0408">Iron</keyword>
<evidence type="ECO:0000256" key="8">
    <source>
        <dbReference type="ARBA" id="ARBA00022989"/>
    </source>
</evidence>
<keyword evidence="5 11" id="KW-0812">Transmembrane</keyword>
<accession>A0AAW0F7Q3</accession>
<dbReference type="SMART" id="SM00665">
    <property type="entry name" value="B561"/>
    <property type="match status" value="1"/>
</dbReference>
<evidence type="ECO:0000259" key="12">
    <source>
        <dbReference type="SMART" id="SM00665"/>
    </source>
</evidence>
<dbReference type="AlphaFoldDB" id="A0AAW0F7Q3"/>
<comment type="cofactor">
    <cofactor evidence="1">
        <name>heme b</name>
        <dbReference type="ChEBI" id="CHEBI:60344"/>
    </cofactor>
</comment>
<comment type="subcellular location">
    <subcellularLocation>
        <location evidence="2">Membrane</location>
        <topology evidence="2">Multi-pass membrane protein</topology>
    </subcellularLocation>
</comment>
<dbReference type="PANTHER" id="PTHR15422:SF45">
    <property type="entry name" value="CYTOCHROME B561 DOMAIN-CONTAINING PROTEIN"/>
    <property type="match status" value="1"/>
</dbReference>
<dbReference type="Pfam" id="PF03188">
    <property type="entry name" value="Cytochrom_B561"/>
    <property type="match status" value="1"/>
</dbReference>
<evidence type="ECO:0000256" key="3">
    <source>
        <dbReference type="ARBA" id="ARBA00022448"/>
    </source>
</evidence>
<dbReference type="GO" id="GO:0046872">
    <property type="term" value="F:metal ion binding"/>
    <property type="evidence" value="ECO:0007669"/>
    <property type="project" value="UniProtKB-KW"/>
</dbReference>
<organism evidence="13 14">
    <name type="scientific">Novymonas esmeraldas</name>
    <dbReference type="NCBI Taxonomy" id="1808958"/>
    <lineage>
        <taxon>Eukaryota</taxon>
        <taxon>Discoba</taxon>
        <taxon>Euglenozoa</taxon>
        <taxon>Kinetoplastea</taxon>
        <taxon>Metakinetoplastina</taxon>
        <taxon>Trypanosomatida</taxon>
        <taxon>Trypanosomatidae</taxon>
        <taxon>Novymonas</taxon>
    </lineage>
</organism>
<keyword evidence="7" id="KW-0249">Electron transport</keyword>
<evidence type="ECO:0000256" key="1">
    <source>
        <dbReference type="ARBA" id="ARBA00001970"/>
    </source>
</evidence>
<keyword evidence="8 11" id="KW-1133">Transmembrane helix</keyword>
<evidence type="ECO:0000256" key="7">
    <source>
        <dbReference type="ARBA" id="ARBA00022982"/>
    </source>
</evidence>
<keyword evidence="4" id="KW-0349">Heme</keyword>
<proteinExistence type="predicted"/>
<reference evidence="13 14" key="1">
    <citation type="journal article" date="2021" name="MBio">
        <title>A New Model Trypanosomatid, Novymonas esmeraldas: Genomic Perception of Its 'Candidatus Pandoraea novymonadis' Endosymbiont.</title>
        <authorList>
            <person name="Zakharova A."/>
            <person name="Saura A."/>
            <person name="Butenko A."/>
            <person name="Podesvova L."/>
            <person name="Warmusova S."/>
            <person name="Kostygov A.Y."/>
            <person name="Nenarokova A."/>
            <person name="Lukes J."/>
            <person name="Opperdoes F.R."/>
            <person name="Yurchenko V."/>
        </authorList>
    </citation>
    <scope>NUCLEOTIDE SEQUENCE [LARGE SCALE GENOMIC DNA]</scope>
    <source>
        <strain evidence="13 14">E262AT.01</strain>
    </source>
</reference>
<evidence type="ECO:0000256" key="5">
    <source>
        <dbReference type="ARBA" id="ARBA00022692"/>
    </source>
</evidence>
<dbReference type="Gene3D" id="1.20.120.1770">
    <property type="match status" value="1"/>
</dbReference>
<keyword evidence="10 11" id="KW-0472">Membrane</keyword>
<feature type="transmembrane region" description="Helical" evidence="11">
    <location>
        <begin position="112"/>
        <end position="133"/>
    </location>
</feature>
<feature type="transmembrane region" description="Helical" evidence="11">
    <location>
        <begin position="216"/>
        <end position="234"/>
    </location>
</feature>
<evidence type="ECO:0000313" key="14">
    <source>
        <dbReference type="Proteomes" id="UP001430356"/>
    </source>
</evidence>
<name>A0AAW0F7Q3_9TRYP</name>
<sequence>MKAPMDDVKLPEVQDMTPSKSELMSRFRSLAAGGIVVPVAMRLFSQTGTYTDVFQYHPICMMCAFVMVMPDVVIGIKRLRQPRRRLVRQPGETSTPLEASLPRDEIIMRHQLASFLMELAAAGGFAAVEYVKITNNYAHLASPHGIVGALCGAAILCQMALGAALRYALAPAHPKRRHVRTAHKYVSVAIAVTGMMAMLGGLLATEYAEKMIPSSVLRTSVAAAAVGTTVVGFFI</sequence>
<feature type="transmembrane region" description="Helical" evidence="11">
    <location>
        <begin position="56"/>
        <end position="76"/>
    </location>
</feature>
<evidence type="ECO:0000256" key="6">
    <source>
        <dbReference type="ARBA" id="ARBA00022723"/>
    </source>
</evidence>
<keyword evidence="3" id="KW-0813">Transport</keyword>
<dbReference type="GO" id="GO:0016020">
    <property type="term" value="C:membrane"/>
    <property type="evidence" value="ECO:0007669"/>
    <property type="project" value="UniProtKB-SubCell"/>
</dbReference>
<dbReference type="PANTHER" id="PTHR15422">
    <property type="entry name" value="OS05G0565100 PROTEIN"/>
    <property type="match status" value="1"/>
</dbReference>
<feature type="domain" description="Cytochrome b561" evidence="12">
    <location>
        <begin position="56"/>
        <end position="202"/>
    </location>
</feature>
<comment type="caution">
    <text evidence="13">The sequence shown here is derived from an EMBL/GenBank/DDBJ whole genome shotgun (WGS) entry which is preliminary data.</text>
</comment>
<dbReference type="Proteomes" id="UP001430356">
    <property type="component" value="Unassembled WGS sequence"/>
</dbReference>